<feature type="domain" description="Ion transport" evidence="17">
    <location>
        <begin position="49"/>
        <end position="321"/>
    </location>
</feature>
<dbReference type="FunFam" id="1.20.120.350:FF:000009">
    <property type="entry name" value="Voltage-dependent T-type calcium channel subunit alpha"/>
    <property type="match status" value="1"/>
</dbReference>
<keyword evidence="7 14" id="KW-0106">Calcium</keyword>
<feature type="transmembrane region" description="Helical" evidence="16">
    <location>
        <begin position="289"/>
        <end position="311"/>
    </location>
</feature>
<evidence type="ECO:0000256" key="9">
    <source>
        <dbReference type="ARBA" id="ARBA00022989"/>
    </source>
</evidence>
<dbReference type="PRINTS" id="PR00167">
    <property type="entry name" value="CACHANNEL"/>
</dbReference>
<dbReference type="InterPro" id="IPR002077">
    <property type="entry name" value="VDCCAlpha1"/>
</dbReference>
<feature type="transmembrane region" description="Helical" evidence="16">
    <location>
        <begin position="90"/>
        <end position="110"/>
    </location>
</feature>
<feature type="transmembrane region" description="Helical" evidence="16">
    <location>
        <begin position="50"/>
        <end position="70"/>
    </location>
</feature>
<keyword evidence="5 16" id="KW-0812">Transmembrane</keyword>
<comment type="similarity">
    <text evidence="15">Belongs to the calcium channel alpha-1 subunit (TC 1.A.1.11) family.</text>
</comment>
<evidence type="ECO:0000256" key="8">
    <source>
        <dbReference type="ARBA" id="ARBA00022882"/>
    </source>
</evidence>
<evidence type="ECO:0000256" key="5">
    <source>
        <dbReference type="ARBA" id="ARBA00022692"/>
    </source>
</evidence>
<dbReference type="PANTHER" id="PTHR45628:SF7">
    <property type="entry name" value="VOLTAGE-DEPENDENT CALCIUM CHANNEL TYPE A SUBUNIT ALPHA-1"/>
    <property type="match status" value="1"/>
</dbReference>
<proteinExistence type="evidence at transcript level"/>
<dbReference type="InterPro" id="IPR005821">
    <property type="entry name" value="Ion_trans_dom"/>
</dbReference>
<evidence type="ECO:0000256" key="15">
    <source>
        <dbReference type="RuleBase" id="RU003808"/>
    </source>
</evidence>
<organism evidence="18">
    <name type="scientific">Dugesia japonica</name>
    <name type="common">Planarian</name>
    <dbReference type="NCBI Taxonomy" id="6161"/>
    <lineage>
        <taxon>Eukaryota</taxon>
        <taxon>Metazoa</taxon>
        <taxon>Spiralia</taxon>
        <taxon>Lophotrochozoa</taxon>
        <taxon>Platyhelminthes</taxon>
        <taxon>Rhabditophora</taxon>
        <taxon>Seriata</taxon>
        <taxon>Tricladida</taxon>
        <taxon>Continenticola</taxon>
        <taxon>Geoplanoidea</taxon>
        <taxon>Dugesiidae</taxon>
        <taxon>Dugesia</taxon>
    </lineage>
</organism>
<feature type="transmembrane region" description="Helical" evidence="16">
    <location>
        <begin position="431"/>
        <end position="451"/>
    </location>
</feature>
<evidence type="ECO:0000256" key="4">
    <source>
        <dbReference type="ARBA" id="ARBA00022673"/>
    </source>
</evidence>
<keyword evidence="4 15" id="KW-0107">Calcium channel</keyword>
<evidence type="ECO:0000256" key="11">
    <source>
        <dbReference type="ARBA" id="ARBA00023136"/>
    </source>
</evidence>
<dbReference type="GO" id="GO:0045202">
    <property type="term" value="C:synapse"/>
    <property type="evidence" value="ECO:0007669"/>
    <property type="project" value="GOC"/>
</dbReference>
<dbReference type="InterPro" id="IPR050599">
    <property type="entry name" value="VDCC_alpha-1_subunit"/>
</dbReference>
<keyword evidence="14" id="KW-0479">Metal-binding</keyword>
<evidence type="ECO:0000256" key="12">
    <source>
        <dbReference type="ARBA" id="ARBA00023180"/>
    </source>
</evidence>
<keyword evidence="2" id="KW-0813">Transport</keyword>
<evidence type="ECO:0000256" key="7">
    <source>
        <dbReference type="ARBA" id="ARBA00022837"/>
    </source>
</evidence>
<evidence type="ECO:0000256" key="16">
    <source>
        <dbReference type="SAM" id="Phobius"/>
    </source>
</evidence>
<feature type="transmembrane region" description="Helical" evidence="16">
    <location>
        <begin position="463"/>
        <end position="481"/>
    </location>
</feature>
<evidence type="ECO:0000256" key="2">
    <source>
        <dbReference type="ARBA" id="ARBA00022448"/>
    </source>
</evidence>
<keyword evidence="6" id="KW-0677">Repeat</keyword>
<dbReference type="GO" id="GO:0046872">
    <property type="term" value="F:metal ion binding"/>
    <property type="evidence" value="ECO:0007669"/>
    <property type="project" value="UniProtKB-KW"/>
</dbReference>
<feature type="transmembrane region" description="Helical" evidence="16">
    <location>
        <begin position="493"/>
        <end position="513"/>
    </location>
</feature>
<comment type="subcellular location">
    <subcellularLocation>
        <location evidence="1 15">Membrane</location>
        <topology evidence="1 15">Multi-pass membrane protein</topology>
    </subcellularLocation>
</comment>
<dbReference type="GO" id="GO:0007268">
    <property type="term" value="P:chemical synaptic transmission"/>
    <property type="evidence" value="ECO:0007669"/>
    <property type="project" value="TreeGrafter"/>
</dbReference>
<feature type="transmembrane region" description="Helical" evidence="16">
    <location>
        <begin position="184"/>
        <end position="204"/>
    </location>
</feature>
<dbReference type="SUPFAM" id="SSF81324">
    <property type="entry name" value="Voltage-gated potassium channels"/>
    <property type="match status" value="2"/>
</dbReference>
<keyword evidence="13" id="KW-0407">Ion channel</keyword>
<evidence type="ECO:0000256" key="13">
    <source>
        <dbReference type="ARBA" id="ARBA00023303"/>
    </source>
</evidence>
<accession>G0YP33</accession>
<dbReference type="GO" id="GO:0098703">
    <property type="term" value="P:calcium ion import across plasma membrane"/>
    <property type="evidence" value="ECO:0007669"/>
    <property type="project" value="TreeGrafter"/>
</dbReference>
<keyword evidence="10" id="KW-0406">Ion transport</keyword>
<feature type="transmembrane region" description="Helical" evidence="16">
    <location>
        <begin position="122"/>
        <end position="139"/>
    </location>
</feature>
<dbReference type="GO" id="GO:0005891">
    <property type="term" value="C:voltage-gated calcium channel complex"/>
    <property type="evidence" value="ECO:0007669"/>
    <property type="project" value="InterPro"/>
</dbReference>
<keyword evidence="9 16" id="KW-1133">Transmembrane helix</keyword>
<evidence type="ECO:0000256" key="3">
    <source>
        <dbReference type="ARBA" id="ARBA00022568"/>
    </source>
</evidence>
<dbReference type="Pfam" id="PF00520">
    <property type="entry name" value="Ion_trans"/>
    <property type="match status" value="2"/>
</dbReference>
<keyword evidence="12" id="KW-0325">Glycoprotein</keyword>
<dbReference type="AlphaFoldDB" id="G0YP33"/>
<dbReference type="InterPro" id="IPR027359">
    <property type="entry name" value="Volt_channel_dom_sf"/>
</dbReference>
<protein>
    <submittedName>
        <fullName evidence="18">Voltage operated calcium channel Cav2A</fullName>
    </submittedName>
</protein>
<keyword evidence="3 15" id="KW-0109">Calcium transport</keyword>
<dbReference type="Gene3D" id="6.10.250.2500">
    <property type="match status" value="1"/>
</dbReference>
<evidence type="ECO:0000259" key="17">
    <source>
        <dbReference type="Pfam" id="PF00520"/>
    </source>
</evidence>
<evidence type="ECO:0000313" key="18">
    <source>
        <dbReference type="EMBL" id="AEJ87269.1"/>
    </source>
</evidence>
<evidence type="ECO:0000256" key="14">
    <source>
        <dbReference type="PIRSR" id="PIRSR602077-1"/>
    </source>
</evidence>
<feature type="non-terminal residue" evidence="18">
    <location>
        <position position="1"/>
    </location>
</feature>
<keyword evidence="11 16" id="KW-0472">Membrane</keyword>
<dbReference type="EMBL" id="HQ724317">
    <property type="protein sequence ID" value="AEJ87269.1"/>
    <property type="molecule type" value="mRNA"/>
</dbReference>
<feature type="domain" description="Ion transport" evidence="17">
    <location>
        <begin position="429"/>
        <end position="513"/>
    </location>
</feature>
<dbReference type="Gene3D" id="1.10.287.70">
    <property type="match status" value="1"/>
</dbReference>
<dbReference type="GO" id="GO:0008331">
    <property type="term" value="F:high voltage-gated calcium channel activity"/>
    <property type="evidence" value="ECO:0007669"/>
    <property type="project" value="TreeGrafter"/>
</dbReference>
<dbReference type="PANTHER" id="PTHR45628">
    <property type="entry name" value="VOLTAGE-DEPENDENT CALCIUM CHANNEL TYPE A SUBUNIT ALPHA-1"/>
    <property type="match status" value="1"/>
</dbReference>
<feature type="binding site" evidence="14">
    <location>
        <position position="270"/>
    </location>
    <ligand>
        <name>Ca(2+)</name>
        <dbReference type="ChEBI" id="CHEBI:29108"/>
    </ligand>
</feature>
<evidence type="ECO:0000256" key="6">
    <source>
        <dbReference type="ARBA" id="ARBA00022737"/>
    </source>
</evidence>
<evidence type="ECO:0000256" key="1">
    <source>
        <dbReference type="ARBA" id="ARBA00004141"/>
    </source>
</evidence>
<feature type="non-terminal residue" evidence="18">
    <location>
        <position position="537"/>
    </location>
</feature>
<sequence>MEKNTIKYLARQTLSINFVAHKSKPDRSLFLFSENNIIRRSCKALIEQRWFEYLVILTIIANCVSLALEVHLPQGDRTYIVAKMAGIEPIFLGIFTTEAILKIIALGFIYNKNAYLKSVWNILDFIVVTMGLVTINLQADTVDLRTFRAIRVLRPFKLVSGVPSLQVVLTSIIKAMAPLFQIGLLVLFAILIFAVIGLEIYRGIFHTTCWKSDSPFLFDAIQQACSPQSNTSCNLGYTCRPYWDGPFFGFVNFDNLGYAMLTVFQCITMEGWTDVLYQTNKANDSQWNVLYFVLIIVFGSFFMLNLVLGVLSGEFAKERERVEKRRAFLKLREEQRDQNMLEGYLDWMETPEELKIFENKQNQEERKELMKNRRKTREWLNKRKLSNEYVQGLEESDEDLDDKSKSFLENCIKYIREMRPIVKHFIKTQPFYWLVITLVLLNTACVAIEHYGQPKFLDRFLFYAEYVFLTIFMGELFIKIFGYGVRDYFRSKFNVFDFIVVTVSLFEAIFQIINPETVIWIFSFAMYSTTKITEIDK</sequence>
<reference evidence="18" key="1">
    <citation type="journal article" date="2011" name="J. Neurosci.">
        <title>Opposing roles of voltage-gated Ca2+ channels in neuronal control of regenerative patterning.</title>
        <authorList>
            <person name="Zhang D."/>
            <person name="Chan J.D."/>
            <person name="Nogi T."/>
            <person name="Marchant J.S."/>
        </authorList>
    </citation>
    <scope>NUCLEOTIDE SEQUENCE</scope>
</reference>
<dbReference type="Gene3D" id="1.20.120.350">
    <property type="entry name" value="Voltage-gated potassium channels. Chain C"/>
    <property type="match status" value="2"/>
</dbReference>
<evidence type="ECO:0000256" key="10">
    <source>
        <dbReference type="ARBA" id="ARBA00023065"/>
    </source>
</evidence>
<name>G0YP33_DUGJA</name>
<keyword evidence="8 15" id="KW-0851">Voltage-gated channel</keyword>